<comment type="caution">
    <text evidence="1">The sequence shown here is derived from an EMBL/GenBank/DDBJ whole genome shotgun (WGS) entry which is preliminary data.</text>
</comment>
<dbReference type="Gene3D" id="1.10.150.240">
    <property type="entry name" value="Putative phosphatase, domain 2"/>
    <property type="match status" value="1"/>
</dbReference>
<dbReference type="Proteomes" id="UP000248806">
    <property type="component" value="Unassembled WGS sequence"/>
</dbReference>
<dbReference type="SFLD" id="SFLDG01129">
    <property type="entry name" value="C1.5:_HAD__Beta-PGM__Phosphata"/>
    <property type="match status" value="1"/>
</dbReference>
<dbReference type="PANTHER" id="PTHR43434:SF1">
    <property type="entry name" value="PHOSPHOGLYCOLATE PHOSPHATASE"/>
    <property type="match status" value="1"/>
</dbReference>
<dbReference type="InterPro" id="IPR023214">
    <property type="entry name" value="HAD_sf"/>
</dbReference>
<organism evidence="1 2">
    <name type="scientific">Thermosporothrix hazakensis</name>
    <dbReference type="NCBI Taxonomy" id="644383"/>
    <lineage>
        <taxon>Bacteria</taxon>
        <taxon>Bacillati</taxon>
        <taxon>Chloroflexota</taxon>
        <taxon>Ktedonobacteria</taxon>
        <taxon>Ktedonobacterales</taxon>
        <taxon>Thermosporotrichaceae</taxon>
        <taxon>Thermosporothrix</taxon>
    </lineage>
</organism>
<evidence type="ECO:0000313" key="2">
    <source>
        <dbReference type="Proteomes" id="UP000248806"/>
    </source>
</evidence>
<dbReference type="InterPro" id="IPR050155">
    <property type="entry name" value="HAD-like_hydrolase_sf"/>
</dbReference>
<keyword evidence="2" id="KW-1185">Reference proteome</keyword>
<dbReference type="GO" id="GO:0008967">
    <property type="term" value="F:phosphoglycolate phosphatase activity"/>
    <property type="evidence" value="ECO:0007669"/>
    <property type="project" value="TreeGrafter"/>
</dbReference>
<dbReference type="Pfam" id="PF13419">
    <property type="entry name" value="HAD_2"/>
    <property type="match status" value="1"/>
</dbReference>
<dbReference type="Gene3D" id="3.40.50.1000">
    <property type="entry name" value="HAD superfamily/HAD-like"/>
    <property type="match status" value="1"/>
</dbReference>
<proteinExistence type="predicted"/>
<dbReference type="PANTHER" id="PTHR43434">
    <property type="entry name" value="PHOSPHOGLYCOLATE PHOSPHATASE"/>
    <property type="match status" value="1"/>
</dbReference>
<name>A0A326UE65_THEHA</name>
<sequence>MSIKGVLFDFDGTIANTIPVCVLAFQDTFRAMNAHVPTDDEVVAMFGPSEEGIFQRAMPAHWEEALQIFLKAYRKHHDACPQPFAGIPQALQLLQQRGIPMALVTGKGPHSAAYSLDYLGITHYFDVIEVGKPEGVVKMRAIEEILQKWQLAPEDAIYVGDADYDMLEAQAAGVLPVGACWATTHTIKPENAQTSFTSTSDFLRWLEANTATQEGAKR</sequence>
<dbReference type="InterPro" id="IPR023198">
    <property type="entry name" value="PGP-like_dom2"/>
</dbReference>
<reference evidence="1 2" key="1">
    <citation type="submission" date="2018-06" db="EMBL/GenBank/DDBJ databases">
        <title>Genomic Encyclopedia of Archaeal and Bacterial Type Strains, Phase II (KMG-II): from individual species to whole genera.</title>
        <authorList>
            <person name="Goeker M."/>
        </authorList>
    </citation>
    <scope>NUCLEOTIDE SEQUENCE [LARGE SCALE GENOMIC DNA]</scope>
    <source>
        <strain evidence="1 2">ATCC BAA-1881</strain>
    </source>
</reference>
<dbReference type="GO" id="GO:0006281">
    <property type="term" value="P:DNA repair"/>
    <property type="evidence" value="ECO:0007669"/>
    <property type="project" value="TreeGrafter"/>
</dbReference>
<dbReference type="SFLD" id="SFLDS00003">
    <property type="entry name" value="Haloacid_Dehalogenase"/>
    <property type="match status" value="1"/>
</dbReference>
<dbReference type="EMBL" id="QKUF01000003">
    <property type="protein sequence ID" value="PZW33034.1"/>
    <property type="molecule type" value="Genomic_DNA"/>
</dbReference>
<dbReference type="AlphaFoldDB" id="A0A326UE65"/>
<dbReference type="InterPro" id="IPR041492">
    <property type="entry name" value="HAD_2"/>
</dbReference>
<accession>A0A326UE65</accession>
<protein>
    <submittedName>
        <fullName evidence="1">Phosphoglycolate phosphatase</fullName>
    </submittedName>
</protein>
<dbReference type="GO" id="GO:0005829">
    <property type="term" value="C:cytosol"/>
    <property type="evidence" value="ECO:0007669"/>
    <property type="project" value="TreeGrafter"/>
</dbReference>
<dbReference type="InterPro" id="IPR036412">
    <property type="entry name" value="HAD-like_sf"/>
</dbReference>
<gene>
    <name evidence="1" type="ORF">EI42_01584</name>
</gene>
<dbReference type="SUPFAM" id="SSF56784">
    <property type="entry name" value="HAD-like"/>
    <property type="match status" value="1"/>
</dbReference>
<evidence type="ECO:0000313" key="1">
    <source>
        <dbReference type="EMBL" id="PZW33034.1"/>
    </source>
</evidence>